<feature type="domain" description="Ig-like" evidence="10">
    <location>
        <begin position="82"/>
        <end position="165"/>
    </location>
</feature>
<evidence type="ECO:0000256" key="7">
    <source>
        <dbReference type="ARBA" id="ARBA00023180"/>
    </source>
</evidence>
<evidence type="ECO:0000256" key="4">
    <source>
        <dbReference type="ARBA" id="ARBA00022737"/>
    </source>
</evidence>
<evidence type="ECO:0000256" key="8">
    <source>
        <dbReference type="ARBA" id="ARBA00023288"/>
    </source>
</evidence>
<protein>
    <submittedName>
        <fullName evidence="11">Opioid-binding protein/cell adhesion molecule-like</fullName>
    </submittedName>
</protein>
<evidence type="ECO:0000256" key="9">
    <source>
        <dbReference type="ARBA" id="ARBA00037995"/>
    </source>
</evidence>
<dbReference type="Pfam" id="PF13927">
    <property type="entry name" value="Ig_3"/>
    <property type="match status" value="2"/>
</dbReference>
<name>A0A0P7UDD5_SCLFO</name>
<dbReference type="InterPro" id="IPR007110">
    <property type="entry name" value="Ig-like_dom"/>
</dbReference>
<sequence length="353" mass="38191">MGCITDKKVSRVAWLNRTSILFAGREKWSLDPRVVLLNDTAITEYSIQIRNVDVHDEGPYVCSVLTNKKPKSSKVHLVVQVPARIVNISTDITVNEGSNVTLTCVAIGRPEPSITWRHLLKRGNKFLSEGEHIEISAISKEQSGVYQCSSTNDISAPDVRTVHITVNYPPSILSAKGTGAAVGQKGVLQCEASAVPGPDFHWLINGINGIKIENKGKQSMLVVFNVSESDYGNYTCVATNTLGNTNASMMLYGPGAIHDVSRAQLSQHFSICLLWTTSEVEQDVNGDDDKQTDGGLCRGGAPVPILHCSEPCQPQGTFGSAVRRLTSELNRLCFGLALKNTSLPQGNADIFAL</sequence>
<dbReference type="GO" id="GO:0007155">
    <property type="term" value="P:cell adhesion"/>
    <property type="evidence" value="ECO:0007669"/>
    <property type="project" value="UniProtKB-KW"/>
</dbReference>
<evidence type="ECO:0000256" key="1">
    <source>
        <dbReference type="ARBA" id="ARBA00004236"/>
    </source>
</evidence>
<dbReference type="FunFam" id="2.60.40.10:FF:000305">
    <property type="entry name" value="neurotrimin isoform X2"/>
    <property type="match status" value="1"/>
</dbReference>
<dbReference type="EMBL" id="JARO02002681">
    <property type="protein sequence ID" value="KPP72143.1"/>
    <property type="molecule type" value="Genomic_DNA"/>
</dbReference>
<dbReference type="InterPro" id="IPR003598">
    <property type="entry name" value="Ig_sub2"/>
</dbReference>
<keyword evidence="2" id="KW-1003">Cell membrane</keyword>
<comment type="similarity">
    <text evidence="9">Belongs to the immunoglobulin superfamily. IgLON family.</text>
</comment>
<proteinExistence type="inferred from homology"/>
<keyword evidence="8" id="KW-0449">Lipoprotein</keyword>
<dbReference type="InterPro" id="IPR013783">
    <property type="entry name" value="Ig-like_fold"/>
</dbReference>
<evidence type="ECO:0000256" key="5">
    <source>
        <dbReference type="ARBA" id="ARBA00023136"/>
    </source>
</evidence>
<keyword evidence="4" id="KW-0677">Repeat</keyword>
<feature type="domain" description="Ig-like" evidence="10">
    <location>
        <begin position="169"/>
        <end position="252"/>
    </location>
</feature>
<dbReference type="Gene3D" id="2.60.40.10">
    <property type="entry name" value="Immunoglobulins"/>
    <property type="match status" value="3"/>
</dbReference>
<dbReference type="PANTHER" id="PTHR42757">
    <property type="entry name" value="IGLON FAMILY OF IMMUNOGLOBULIN SUPERFAMILY-RELATED"/>
    <property type="match status" value="1"/>
</dbReference>
<evidence type="ECO:0000256" key="6">
    <source>
        <dbReference type="ARBA" id="ARBA00023157"/>
    </source>
</evidence>
<accession>A0A0P7UDD5</accession>
<organism evidence="11 12">
    <name type="scientific">Scleropages formosus</name>
    <name type="common">Asian bonytongue</name>
    <name type="synonym">Osteoglossum formosum</name>
    <dbReference type="NCBI Taxonomy" id="113540"/>
    <lineage>
        <taxon>Eukaryota</taxon>
        <taxon>Metazoa</taxon>
        <taxon>Chordata</taxon>
        <taxon>Craniata</taxon>
        <taxon>Vertebrata</taxon>
        <taxon>Euteleostomi</taxon>
        <taxon>Actinopterygii</taxon>
        <taxon>Neopterygii</taxon>
        <taxon>Teleostei</taxon>
        <taxon>Osteoglossocephala</taxon>
        <taxon>Osteoglossomorpha</taxon>
        <taxon>Osteoglossiformes</taxon>
        <taxon>Osteoglossidae</taxon>
        <taxon>Scleropages</taxon>
    </lineage>
</organism>
<dbReference type="Proteomes" id="UP000034805">
    <property type="component" value="Unassembled WGS sequence"/>
</dbReference>
<keyword evidence="6" id="KW-1015">Disulfide bond</keyword>
<reference evidence="11 12" key="1">
    <citation type="submission" date="2015-08" db="EMBL/GenBank/DDBJ databases">
        <title>The genome of the Asian arowana (Scleropages formosus).</title>
        <authorList>
            <person name="Tan M.H."/>
            <person name="Gan H.M."/>
            <person name="Croft L.J."/>
            <person name="Austin C.M."/>
        </authorList>
    </citation>
    <scope>NUCLEOTIDE SEQUENCE [LARGE SCALE GENOMIC DNA]</scope>
    <source>
        <strain evidence="11">Aro1</strain>
    </source>
</reference>
<dbReference type="SMART" id="SM00409">
    <property type="entry name" value="IG"/>
    <property type="match status" value="3"/>
</dbReference>
<dbReference type="SMART" id="SM00408">
    <property type="entry name" value="IGc2"/>
    <property type="match status" value="2"/>
</dbReference>
<comment type="caution">
    <text evidence="11">The sequence shown here is derived from an EMBL/GenBank/DDBJ whole genome shotgun (WGS) entry which is preliminary data.</text>
</comment>
<dbReference type="PROSITE" id="PS50835">
    <property type="entry name" value="IG_LIKE"/>
    <property type="match status" value="3"/>
</dbReference>
<dbReference type="AlphaFoldDB" id="A0A0P7UDD5"/>
<dbReference type="GO" id="GO:0098552">
    <property type="term" value="C:side of membrane"/>
    <property type="evidence" value="ECO:0007669"/>
    <property type="project" value="UniProtKB-KW"/>
</dbReference>
<keyword evidence="7" id="KW-0325">Glycoprotein</keyword>
<keyword evidence="3" id="KW-0732">Signal</keyword>
<evidence type="ECO:0000313" key="11">
    <source>
        <dbReference type="EMBL" id="KPP72143.1"/>
    </source>
</evidence>
<evidence type="ECO:0000259" key="10">
    <source>
        <dbReference type="PROSITE" id="PS50835"/>
    </source>
</evidence>
<dbReference type="GO" id="GO:0005886">
    <property type="term" value="C:plasma membrane"/>
    <property type="evidence" value="ECO:0007669"/>
    <property type="project" value="UniProtKB-SubCell"/>
</dbReference>
<dbReference type="InterPro" id="IPR050876">
    <property type="entry name" value="IgLON_domain"/>
</dbReference>
<keyword evidence="5" id="KW-0472">Membrane</keyword>
<evidence type="ECO:0000313" key="12">
    <source>
        <dbReference type="Proteomes" id="UP000034805"/>
    </source>
</evidence>
<gene>
    <name evidence="11" type="ORF">Z043_108886</name>
</gene>
<dbReference type="InterPro" id="IPR003599">
    <property type="entry name" value="Ig_sub"/>
</dbReference>
<feature type="domain" description="Ig-like" evidence="10">
    <location>
        <begin position="1"/>
        <end position="78"/>
    </location>
</feature>
<dbReference type="SUPFAM" id="SSF48726">
    <property type="entry name" value="Immunoglobulin"/>
    <property type="match status" value="2"/>
</dbReference>
<evidence type="ECO:0000256" key="3">
    <source>
        <dbReference type="ARBA" id="ARBA00022729"/>
    </source>
</evidence>
<dbReference type="InterPro" id="IPR036179">
    <property type="entry name" value="Ig-like_dom_sf"/>
</dbReference>
<evidence type="ECO:0000256" key="2">
    <source>
        <dbReference type="ARBA" id="ARBA00022475"/>
    </source>
</evidence>
<comment type="subcellular location">
    <subcellularLocation>
        <location evidence="1">Cell membrane</location>
    </subcellularLocation>
</comment>
<dbReference type="PANTHER" id="PTHR42757:SF9">
    <property type="entry name" value="NEUROTRIMIN"/>
    <property type="match status" value="1"/>
</dbReference>